<evidence type="ECO:0000256" key="1">
    <source>
        <dbReference type="ARBA" id="ARBA00023002"/>
    </source>
</evidence>
<keyword evidence="5" id="KW-1185">Reference proteome</keyword>
<dbReference type="Gene3D" id="3.40.50.720">
    <property type="entry name" value="NAD(P)-binding Rossmann-like Domain"/>
    <property type="match status" value="1"/>
</dbReference>
<dbReference type="OrthoDB" id="9769367at2"/>
<dbReference type="PANTHER" id="PTHR11133:SF22">
    <property type="entry name" value="ALPHA-AMINOADIPIC SEMIALDEHYDE SYNTHASE, MITOCHONDRIAL"/>
    <property type="match status" value="1"/>
</dbReference>
<dbReference type="AlphaFoldDB" id="A0A3D8GXA7"/>
<dbReference type="EMBL" id="QNQT01000001">
    <property type="protein sequence ID" value="RDU38696.1"/>
    <property type="molecule type" value="Genomic_DNA"/>
</dbReference>
<dbReference type="RefSeq" id="WP_115450611.1">
    <property type="nucleotide sequence ID" value="NZ_QNQT01000001.1"/>
</dbReference>
<dbReference type="SUPFAM" id="SSF51735">
    <property type="entry name" value="NAD(P)-binding Rossmann-fold domains"/>
    <property type="match status" value="1"/>
</dbReference>
<keyword evidence="1" id="KW-0560">Oxidoreductase</keyword>
<protein>
    <submittedName>
        <fullName evidence="4">Saccharopine dehydrogenase</fullName>
    </submittedName>
</protein>
<dbReference type="Pfam" id="PF16653">
    <property type="entry name" value="Sacchrp_dh_C"/>
    <property type="match status" value="1"/>
</dbReference>
<proteinExistence type="predicted"/>
<evidence type="ECO:0000259" key="3">
    <source>
        <dbReference type="Pfam" id="PF16653"/>
    </source>
</evidence>
<dbReference type="Gene3D" id="3.30.360.10">
    <property type="entry name" value="Dihydrodipicolinate Reductase, domain 2"/>
    <property type="match status" value="1"/>
</dbReference>
<accession>A0A3D8GXA7</accession>
<evidence type="ECO:0000313" key="4">
    <source>
        <dbReference type="EMBL" id="RDU38696.1"/>
    </source>
</evidence>
<dbReference type="InterPro" id="IPR005097">
    <property type="entry name" value="Sacchrp_dh_NADP-bd"/>
</dbReference>
<sequence>MKVAVLGSGLMGKEAARDLVQSAGVESVGLADIDLGRAQQVCNQLQSPKLKAFSVDAGNYDELANFIGQYDVVVNALFYTFNETVAKAAIAAGVSSVDLGGHIGNITDRVLELKEEAMAAQSTIIPDLGVAPGMINILAGYGASKLDRVKSVKMYVGGIPARPEPPLEYNHVFSMEGLFDHYTDPSLIIRHGAKLEVPSLSEVEKIYFEKFGPLEAFHTSGGTSTLPYSYPYLDELEYKTIRYPGHAEKFKLLVDLNLTRNDYEVEIKGQQVKPRDVLLKVLAPIVDLKDKDDVVVLRVIVSGEKNGVKTTYEYEMTTFKDRTNNVTAMARATANTISVVAQMIGNGTIAKKGVHPPEQIVPGKEYIEEMAKRNIMISEIEKRDNLIKI</sequence>
<evidence type="ECO:0000259" key="2">
    <source>
        <dbReference type="Pfam" id="PF03435"/>
    </source>
</evidence>
<dbReference type="Proteomes" id="UP000257144">
    <property type="component" value="Unassembled WGS sequence"/>
</dbReference>
<dbReference type="GO" id="GO:0016491">
    <property type="term" value="F:oxidoreductase activity"/>
    <property type="evidence" value="ECO:0007669"/>
    <property type="project" value="UniProtKB-KW"/>
</dbReference>
<feature type="domain" description="Saccharopine dehydrogenase NADP binding" evidence="2">
    <location>
        <begin position="3"/>
        <end position="125"/>
    </location>
</feature>
<name>A0A3D8GXA7_9BACI</name>
<evidence type="ECO:0000313" key="5">
    <source>
        <dbReference type="Proteomes" id="UP000257144"/>
    </source>
</evidence>
<dbReference type="InterPro" id="IPR036291">
    <property type="entry name" value="NAD(P)-bd_dom_sf"/>
</dbReference>
<dbReference type="InterPro" id="IPR051168">
    <property type="entry name" value="AASS"/>
</dbReference>
<gene>
    <name evidence="4" type="ORF">DRW41_03810</name>
</gene>
<comment type="caution">
    <text evidence="4">The sequence shown here is derived from an EMBL/GenBank/DDBJ whole genome shotgun (WGS) entry which is preliminary data.</text>
</comment>
<reference evidence="4 5" key="1">
    <citation type="submission" date="2018-07" db="EMBL/GenBank/DDBJ databases">
        <title>Bacillus sp. YLB-04 draft genome sequence.</title>
        <authorList>
            <person name="Yu L."/>
            <person name="Tang X."/>
        </authorList>
    </citation>
    <scope>NUCLEOTIDE SEQUENCE [LARGE SCALE GENOMIC DNA]</scope>
    <source>
        <strain evidence="4 5">YLB-04</strain>
    </source>
</reference>
<feature type="domain" description="Saccharopine dehydrogenase-like C-terminal" evidence="3">
    <location>
        <begin position="129"/>
        <end position="373"/>
    </location>
</feature>
<dbReference type="InterPro" id="IPR032095">
    <property type="entry name" value="Sacchrp_dh-like_C"/>
</dbReference>
<dbReference type="Pfam" id="PF03435">
    <property type="entry name" value="Sacchrp_dh_NADP"/>
    <property type="match status" value="1"/>
</dbReference>
<dbReference type="PANTHER" id="PTHR11133">
    <property type="entry name" value="SACCHAROPINE DEHYDROGENASE"/>
    <property type="match status" value="1"/>
</dbReference>
<organism evidence="4 5">
    <name type="scientific">Neobacillus piezotolerans</name>
    <dbReference type="NCBI Taxonomy" id="2259171"/>
    <lineage>
        <taxon>Bacteria</taxon>
        <taxon>Bacillati</taxon>
        <taxon>Bacillota</taxon>
        <taxon>Bacilli</taxon>
        <taxon>Bacillales</taxon>
        <taxon>Bacillaceae</taxon>
        <taxon>Neobacillus</taxon>
    </lineage>
</organism>
<dbReference type="SUPFAM" id="SSF55347">
    <property type="entry name" value="Glyceraldehyde-3-phosphate dehydrogenase-like, C-terminal domain"/>
    <property type="match status" value="1"/>
</dbReference>